<reference evidence="3 4" key="1">
    <citation type="submission" date="2019-11" db="EMBL/GenBank/DDBJ databases">
        <title>Whole genome sequence of Oryza granulata.</title>
        <authorList>
            <person name="Li W."/>
        </authorList>
    </citation>
    <scope>NUCLEOTIDE SEQUENCE [LARGE SCALE GENOMIC DNA]</scope>
    <source>
        <strain evidence="4">cv. Menghai</strain>
        <tissue evidence="3">Leaf</tissue>
    </source>
</reference>
<name>A0A6G1DUU0_9ORYZ</name>
<organism evidence="3 4">
    <name type="scientific">Oryza meyeriana var. granulata</name>
    <dbReference type="NCBI Taxonomy" id="110450"/>
    <lineage>
        <taxon>Eukaryota</taxon>
        <taxon>Viridiplantae</taxon>
        <taxon>Streptophyta</taxon>
        <taxon>Embryophyta</taxon>
        <taxon>Tracheophyta</taxon>
        <taxon>Spermatophyta</taxon>
        <taxon>Magnoliopsida</taxon>
        <taxon>Liliopsida</taxon>
        <taxon>Poales</taxon>
        <taxon>Poaceae</taxon>
        <taxon>BOP clade</taxon>
        <taxon>Oryzoideae</taxon>
        <taxon>Oryzeae</taxon>
        <taxon>Oryzinae</taxon>
        <taxon>Oryza</taxon>
        <taxon>Oryza meyeriana</taxon>
    </lineage>
</organism>
<protein>
    <submittedName>
        <fullName evidence="3">Uncharacterized protein</fullName>
    </submittedName>
</protein>
<proteinExistence type="predicted"/>
<feature type="compositionally biased region" description="Polar residues" evidence="1">
    <location>
        <begin position="9"/>
        <end position="23"/>
    </location>
</feature>
<sequence>MPVRLVKTGRQSQRNPAQQSWTSPASLVKIEPAQQMLAHPRQSGHLSVHQHVQEHAAVHWPAV</sequence>
<evidence type="ECO:0000313" key="3">
    <source>
        <dbReference type="EMBL" id="KAF0916615.1"/>
    </source>
</evidence>
<evidence type="ECO:0000313" key="4">
    <source>
        <dbReference type="Proteomes" id="UP000479710"/>
    </source>
</evidence>
<keyword evidence="4" id="KW-1185">Reference proteome</keyword>
<evidence type="ECO:0000313" key="2">
    <source>
        <dbReference type="EMBL" id="KAF0898788.1"/>
    </source>
</evidence>
<evidence type="ECO:0000256" key="1">
    <source>
        <dbReference type="SAM" id="MobiDB-lite"/>
    </source>
</evidence>
<comment type="caution">
    <text evidence="3">The sequence shown here is derived from an EMBL/GenBank/DDBJ whole genome shotgun (WGS) entry which is preliminary data.</text>
</comment>
<feature type="region of interest" description="Disordered" evidence="1">
    <location>
        <begin position="1"/>
        <end position="23"/>
    </location>
</feature>
<dbReference type="EMBL" id="SPHZ02000005">
    <property type="protein sequence ID" value="KAF0916615.1"/>
    <property type="molecule type" value="Genomic_DNA"/>
</dbReference>
<dbReference type="EMBL" id="SPHZ02000009">
    <property type="protein sequence ID" value="KAF0898788.1"/>
    <property type="molecule type" value="Genomic_DNA"/>
</dbReference>
<dbReference type="Proteomes" id="UP000479710">
    <property type="component" value="Unassembled WGS sequence"/>
</dbReference>
<accession>A0A6G1DUU0</accession>
<dbReference type="AlphaFoldDB" id="A0A6G1DUU0"/>
<gene>
    <name evidence="3" type="ORF">E2562_007899</name>
    <name evidence="2" type="ORF">E2562_011867</name>
</gene>